<keyword evidence="2 5" id="KW-0812">Transmembrane</keyword>
<dbReference type="Pfam" id="PF07690">
    <property type="entry name" value="MFS_1"/>
    <property type="match status" value="1"/>
</dbReference>
<dbReference type="OrthoDB" id="312103at2759"/>
<dbReference type="InterPro" id="IPR011701">
    <property type="entry name" value="MFS"/>
</dbReference>
<evidence type="ECO:0000256" key="5">
    <source>
        <dbReference type="SAM" id="Phobius"/>
    </source>
</evidence>
<reference evidence="7 8" key="1">
    <citation type="submission" date="2014-06" db="EMBL/GenBank/DDBJ databases">
        <authorList>
            <person name="Swart Estienne"/>
        </authorList>
    </citation>
    <scope>NUCLEOTIDE SEQUENCE [LARGE SCALE GENOMIC DNA]</scope>
    <source>
        <strain evidence="7 8">130c</strain>
    </source>
</reference>
<dbReference type="PANTHER" id="PTHR10924">
    <property type="entry name" value="MAJOR FACILITATOR SUPERFAMILY PROTEIN-RELATED"/>
    <property type="match status" value="1"/>
</dbReference>
<keyword evidence="3 5" id="KW-1133">Transmembrane helix</keyword>
<evidence type="ECO:0000259" key="6">
    <source>
        <dbReference type="PROSITE" id="PS50850"/>
    </source>
</evidence>
<dbReference type="OMA" id="LDLMGHN"/>
<dbReference type="Proteomes" id="UP000039865">
    <property type="component" value="Unassembled WGS sequence"/>
</dbReference>
<feature type="transmembrane region" description="Helical" evidence="5">
    <location>
        <begin position="382"/>
        <end position="402"/>
    </location>
</feature>
<feature type="transmembrane region" description="Helical" evidence="5">
    <location>
        <begin position="234"/>
        <end position="254"/>
    </location>
</feature>
<feature type="transmembrane region" description="Helical" evidence="5">
    <location>
        <begin position="55"/>
        <end position="73"/>
    </location>
</feature>
<feature type="transmembrane region" description="Helical" evidence="5">
    <location>
        <begin position="24"/>
        <end position="43"/>
    </location>
</feature>
<organism evidence="7 8">
    <name type="scientific">Stylonychia lemnae</name>
    <name type="common">Ciliate</name>
    <dbReference type="NCBI Taxonomy" id="5949"/>
    <lineage>
        <taxon>Eukaryota</taxon>
        <taxon>Sar</taxon>
        <taxon>Alveolata</taxon>
        <taxon>Ciliophora</taxon>
        <taxon>Intramacronucleata</taxon>
        <taxon>Spirotrichea</taxon>
        <taxon>Stichotrichia</taxon>
        <taxon>Sporadotrichida</taxon>
        <taxon>Oxytrichidae</taxon>
        <taxon>Stylonychinae</taxon>
        <taxon>Stylonychia</taxon>
    </lineage>
</organism>
<evidence type="ECO:0000313" key="8">
    <source>
        <dbReference type="Proteomes" id="UP000039865"/>
    </source>
</evidence>
<comment type="subcellular location">
    <subcellularLocation>
        <location evidence="1">Membrane</location>
        <topology evidence="1">Multi-pass membrane protein</topology>
    </subcellularLocation>
</comment>
<keyword evidence="8" id="KW-1185">Reference proteome</keyword>
<gene>
    <name evidence="7" type="primary">Contig1772.g1918</name>
    <name evidence="7" type="ORF">STYLEM_13478</name>
</gene>
<feature type="transmembrane region" description="Helical" evidence="5">
    <location>
        <begin position="158"/>
        <end position="188"/>
    </location>
</feature>
<feature type="transmembrane region" description="Helical" evidence="5">
    <location>
        <begin position="80"/>
        <end position="97"/>
    </location>
</feature>
<dbReference type="EMBL" id="CCKQ01012783">
    <property type="protein sequence ID" value="CDW84415.1"/>
    <property type="molecule type" value="Genomic_DNA"/>
</dbReference>
<dbReference type="GO" id="GO:0020037">
    <property type="term" value="F:heme binding"/>
    <property type="evidence" value="ECO:0007669"/>
    <property type="project" value="TreeGrafter"/>
</dbReference>
<dbReference type="GO" id="GO:0015232">
    <property type="term" value="F:heme transmembrane transporter activity"/>
    <property type="evidence" value="ECO:0007669"/>
    <property type="project" value="TreeGrafter"/>
</dbReference>
<dbReference type="InterPro" id="IPR049680">
    <property type="entry name" value="FLVCR1-2_SLC49-like"/>
</dbReference>
<dbReference type="SUPFAM" id="SSF103473">
    <property type="entry name" value="MFS general substrate transporter"/>
    <property type="match status" value="1"/>
</dbReference>
<feature type="transmembrane region" description="Helical" evidence="5">
    <location>
        <begin position="266"/>
        <end position="283"/>
    </location>
</feature>
<sequence>MDSEYQELTKEKINSTETLQEYKVSIFIINYMSQIYMVAYLPMNFPSVFALDKLGLRYGVLIGITLTTLGLWLRVLINESFAWVIVGQTVMAIAQPFTYNAPAKLSANWFGESERLYATAVAANANNLGIAVGYFIPSMFVTDDDMSVEGAVQDHSKWLMMSLAIAASCILVPVVLFFQGIIYFMIFIDKPPTFPSLSSQNNQIMQKGSSLKKDMISLLKNRNFMQTSVANGMIMGYFFALTTVLTQMISLYDFTDSQSSQIGSTYLFAGIIGGIITSVILTYQPRYKLVSIVITLATLGTYVLTYFAILSKNYGFLMASQVINGFIVIGVFSVAFELGVELSYPIGEATSGGLTNSIGNVVGFILVMIMTPILNSNKQIDVLICSILFIGVLVIAIILIVITKFELIRSKIDQQQIDNSKQFSGVTDWLDNSTNESKL</sequence>
<dbReference type="InterPro" id="IPR020846">
    <property type="entry name" value="MFS_dom"/>
</dbReference>
<dbReference type="InterPro" id="IPR036259">
    <property type="entry name" value="MFS_trans_sf"/>
</dbReference>
<feature type="transmembrane region" description="Helical" evidence="5">
    <location>
        <begin position="316"/>
        <end position="336"/>
    </location>
</feature>
<feature type="transmembrane region" description="Helical" evidence="5">
    <location>
        <begin position="356"/>
        <end position="375"/>
    </location>
</feature>
<feature type="domain" description="Major facilitator superfamily (MFS) profile" evidence="6">
    <location>
        <begin position="1"/>
        <end position="411"/>
    </location>
</feature>
<evidence type="ECO:0000256" key="4">
    <source>
        <dbReference type="ARBA" id="ARBA00023136"/>
    </source>
</evidence>
<evidence type="ECO:0000256" key="2">
    <source>
        <dbReference type="ARBA" id="ARBA00022692"/>
    </source>
</evidence>
<accession>A0A078APZ7</accession>
<dbReference type="GO" id="GO:0097037">
    <property type="term" value="P:heme export"/>
    <property type="evidence" value="ECO:0007669"/>
    <property type="project" value="TreeGrafter"/>
</dbReference>
<dbReference type="AlphaFoldDB" id="A0A078APZ7"/>
<dbReference type="GO" id="GO:0016020">
    <property type="term" value="C:membrane"/>
    <property type="evidence" value="ECO:0007669"/>
    <property type="project" value="UniProtKB-SubCell"/>
</dbReference>
<evidence type="ECO:0000313" key="7">
    <source>
        <dbReference type="EMBL" id="CDW84415.1"/>
    </source>
</evidence>
<dbReference type="PROSITE" id="PS50850">
    <property type="entry name" value="MFS"/>
    <property type="match status" value="1"/>
</dbReference>
<name>A0A078APZ7_STYLE</name>
<dbReference type="PANTHER" id="PTHR10924:SF4">
    <property type="entry name" value="GH15861P"/>
    <property type="match status" value="1"/>
</dbReference>
<dbReference type="Gene3D" id="1.20.1250.20">
    <property type="entry name" value="MFS general substrate transporter like domains"/>
    <property type="match status" value="2"/>
</dbReference>
<proteinExistence type="predicted"/>
<evidence type="ECO:0000256" key="1">
    <source>
        <dbReference type="ARBA" id="ARBA00004141"/>
    </source>
</evidence>
<dbReference type="InParanoid" id="A0A078APZ7"/>
<evidence type="ECO:0000256" key="3">
    <source>
        <dbReference type="ARBA" id="ARBA00022989"/>
    </source>
</evidence>
<protein>
    <submittedName>
        <fullName evidence="7">Major facilitator superfamily protein</fullName>
    </submittedName>
</protein>
<feature type="transmembrane region" description="Helical" evidence="5">
    <location>
        <begin position="117"/>
        <end position="137"/>
    </location>
</feature>
<keyword evidence="4 5" id="KW-0472">Membrane</keyword>
<feature type="transmembrane region" description="Helical" evidence="5">
    <location>
        <begin position="289"/>
        <end position="309"/>
    </location>
</feature>